<comment type="caution">
    <text evidence="2">The sequence shown here is derived from an EMBL/GenBank/DDBJ whole genome shotgun (WGS) entry which is preliminary data.</text>
</comment>
<feature type="transmembrane region" description="Helical" evidence="1">
    <location>
        <begin position="142"/>
        <end position="165"/>
    </location>
</feature>
<dbReference type="OrthoDB" id="10633546at2759"/>
<evidence type="ECO:0000256" key="1">
    <source>
        <dbReference type="SAM" id="Phobius"/>
    </source>
</evidence>
<proteinExistence type="predicted"/>
<reference evidence="2 3" key="1">
    <citation type="journal article" date="2018" name="New Phytol.">
        <title>Phylogenomics of Endogonaceae and evolution of mycorrhizas within Mucoromycota.</title>
        <authorList>
            <person name="Chang Y."/>
            <person name="Desiro A."/>
            <person name="Na H."/>
            <person name="Sandor L."/>
            <person name="Lipzen A."/>
            <person name="Clum A."/>
            <person name="Barry K."/>
            <person name="Grigoriev I.V."/>
            <person name="Martin F.M."/>
            <person name="Stajich J.E."/>
            <person name="Smith M.E."/>
            <person name="Bonito G."/>
            <person name="Spatafora J.W."/>
        </authorList>
    </citation>
    <scope>NUCLEOTIDE SEQUENCE [LARGE SCALE GENOMIC DNA]</scope>
    <source>
        <strain evidence="2 3">GMNB39</strain>
    </source>
</reference>
<dbReference type="Proteomes" id="UP000268093">
    <property type="component" value="Unassembled WGS sequence"/>
</dbReference>
<keyword evidence="1" id="KW-0472">Membrane</keyword>
<feature type="non-terminal residue" evidence="2">
    <location>
        <position position="1"/>
    </location>
</feature>
<accession>A0A433DBF1</accession>
<keyword evidence="1" id="KW-0812">Transmembrane</keyword>
<gene>
    <name evidence="2" type="ORF">BC936DRAFT_144893</name>
</gene>
<dbReference type="EMBL" id="RBNI01003639">
    <property type="protein sequence ID" value="RUP48156.1"/>
    <property type="molecule type" value="Genomic_DNA"/>
</dbReference>
<feature type="transmembrane region" description="Helical" evidence="1">
    <location>
        <begin position="103"/>
        <end position="122"/>
    </location>
</feature>
<protein>
    <submittedName>
        <fullName evidence="2">Uncharacterized protein</fullName>
    </submittedName>
</protein>
<name>A0A433DBF1_9FUNG</name>
<feature type="transmembrane region" description="Helical" evidence="1">
    <location>
        <begin position="186"/>
        <end position="208"/>
    </location>
</feature>
<dbReference type="AlphaFoldDB" id="A0A433DBF1"/>
<sequence>EQPKGEIYYSSFHIIALPTKSSFHSFTICTANKDMPRSQTFVEPTTEGGTIAHTYETIHGMAKTYPKLEKAVLETREKHGWTVLAIIQGVDKVVEDLKTATDVISVVCGLVLSAIIGLLASPPGALAVDTNKPEPLDVWKQVYALFLILAITFYFTTITLYSLLMQAYNTAPRLSDKLNIVLHTEWYPTIGYTTFTIANFAVAGALGISVYFSYGSLAIAIVSVTVMSSICGVLLHAQNQLFLLPLGHVGQGPYGKEATYLEMALQKYEKLANLDQDKSKSFTA</sequence>
<evidence type="ECO:0000313" key="3">
    <source>
        <dbReference type="Proteomes" id="UP000268093"/>
    </source>
</evidence>
<evidence type="ECO:0000313" key="2">
    <source>
        <dbReference type="EMBL" id="RUP48156.1"/>
    </source>
</evidence>
<keyword evidence="1" id="KW-1133">Transmembrane helix</keyword>
<feature type="transmembrane region" description="Helical" evidence="1">
    <location>
        <begin position="214"/>
        <end position="235"/>
    </location>
</feature>
<keyword evidence="3" id="KW-1185">Reference proteome</keyword>
<organism evidence="2 3">
    <name type="scientific">Jimgerdemannia flammicorona</name>
    <dbReference type="NCBI Taxonomy" id="994334"/>
    <lineage>
        <taxon>Eukaryota</taxon>
        <taxon>Fungi</taxon>
        <taxon>Fungi incertae sedis</taxon>
        <taxon>Mucoromycota</taxon>
        <taxon>Mucoromycotina</taxon>
        <taxon>Endogonomycetes</taxon>
        <taxon>Endogonales</taxon>
        <taxon>Endogonaceae</taxon>
        <taxon>Jimgerdemannia</taxon>
    </lineage>
</organism>